<sequence>VAEAHTAYNSLKKLLSFFNGIMALSGVILIGLGIYVNFRGAVSTRVLGLSSAYLLHAGYLCLVMGCITVLLGFAGWHGANKESRTLLFCFLFMVMILTVEVAVAAVVLAFFSIVQQVALEHTFVTLRKNYRGYNKPDDYSTEWNLVMEKLKCCGVKNYTDFSGSSFERTTGHTYPRGCCKSIGTMACDGRNVSTDVIHQEGCFPKLLKITKTQSINLSRASLGAAVIRLPGVLATVLLFFKLG</sequence>
<evidence type="ECO:0000256" key="6">
    <source>
        <dbReference type="RuleBase" id="RU361218"/>
    </source>
</evidence>
<dbReference type="CDD" id="cd03156">
    <property type="entry name" value="uroplakin_I_like_LEL"/>
    <property type="match status" value="1"/>
</dbReference>
<protein>
    <recommendedName>
        <fullName evidence="6">Tetraspanin</fullName>
    </recommendedName>
</protein>
<dbReference type="PRINTS" id="PR00259">
    <property type="entry name" value="TMFOUR"/>
</dbReference>
<evidence type="ECO:0000256" key="4">
    <source>
        <dbReference type="ARBA" id="ARBA00022989"/>
    </source>
</evidence>
<reference evidence="7" key="2">
    <citation type="submission" date="2025-09" db="UniProtKB">
        <authorList>
            <consortium name="Ensembl"/>
        </authorList>
    </citation>
    <scope>IDENTIFICATION</scope>
</reference>
<feature type="transmembrane region" description="Helical" evidence="6">
    <location>
        <begin position="17"/>
        <end position="38"/>
    </location>
</feature>
<feature type="transmembrane region" description="Helical" evidence="6">
    <location>
        <begin position="220"/>
        <end position="240"/>
    </location>
</feature>
<dbReference type="InterPro" id="IPR008952">
    <property type="entry name" value="Tetraspanin_EC2_sf"/>
</dbReference>
<evidence type="ECO:0000256" key="1">
    <source>
        <dbReference type="ARBA" id="ARBA00004141"/>
    </source>
</evidence>
<evidence type="ECO:0000256" key="3">
    <source>
        <dbReference type="ARBA" id="ARBA00022692"/>
    </source>
</evidence>
<dbReference type="Proteomes" id="UP000694540">
    <property type="component" value="Unplaced"/>
</dbReference>
<comment type="similarity">
    <text evidence="2 6">Belongs to the tetraspanin (TM4SF) family.</text>
</comment>
<dbReference type="Pfam" id="PF00335">
    <property type="entry name" value="Tetraspanin"/>
    <property type="match status" value="1"/>
</dbReference>
<feature type="transmembrane region" description="Helical" evidence="6">
    <location>
        <begin position="85"/>
        <end position="111"/>
    </location>
</feature>
<dbReference type="PANTHER" id="PTHR19282:SF455">
    <property type="entry name" value="TETRASPANIN-16"/>
    <property type="match status" value="1"/>
</dbReference>
<dbReference type="GeneTree" id="ENSGT00510000049338"/>
<feature type="transmembrane region" description="Helical" evidence="6">
    <location>
        <begin position="59"/>
        <end position="79"/>
    </location>
</feature>
<proteinExistence type="inferred from homology"/>
<evidence type="ECO:0000256" key="2">
    <source>
        <dbReference type="ARBA" id="ARBA00006840"/>
    </source>
</evidence>
<accession>A0A8C3X6Z3</accession>
<keyword evidence="4 6" id="KW-1133">Transmembrane helix</keyword>
<name>A0A8C3X6Z3_9CETA</name>
<organism evidence="7 8">
    <name type="scientific">Catagonus wagneri</name>
    <name type="common">Chacoan peccary</name>
    <dbReference type="NCBI Taxonomy" id="51154"/>
    <lineage>
        <taxon>Eukaryota</taxon>
        <taxon>Metazoa</taxon>
        <taxon>Chordata</taxon>
        <taxon>Craniata</taxon>
        <taxon>Vertebrata</taxon>
        <taxon>Euteleostomi</taxon>
        <taxon>Mammalia</taxon>
        <taxon>Eutheria</taxon>
        <taxon>Laurasiatheria</taxon>
        <taxon>Artiodactyla</taxon>
        <taxon>Suina</taxon>
        <taxon>Tayassuidae</taxon>
        <taxon>Catagonus</taxon>
    </lineage>
</organism>
<keyword evidence="8" id="KW-1185">Reference proteome</keyword>
<evidence type="ECO:0000313" key="7">
    <source>
        <dbReference type="Ensembl" id="ENSCWAP00000024905.1"/>
    </source>
</evidence>
<evidence type="ECO:0000313" key="8">
    <source>
        <dbReference type="Proteomes" id="UP000694540"/>
    </source>
</evidence>
<dbReference type="InterPro" id="IPR000301">
    <property type="entry name" value="Tetraspanin_animals"/>
</dbReference>
<evidence type="ECO:0000256" key="5">
    <source>
        <dbReference type="ARBA" id="ARBA00023136"/>
    </source>
</evidence>
<dbReference type="InterPro" id="IPR018499">
    <property type="entry name" value="Tetraspanin/Peripherin"/>
</dbReference>
<dbReference type="PANTHER" id="PTHR19282">
    <property type="entry name" value="TETRASPANIN"/>
    <property type="match status" value="1"/>
</dbReference>
<dbReference type="Ensembl" id="ENSCWAT00000027003.1">
    <property type="protein sequence ID" value="ENSCWAP00000024905.1"/>
    <property type="gene ID" value="ENSCWAG00000018767.1"/>
</dbReference>
<dbReference type="GO" id="GO:0005886">
    <property type="term" value="C:plasma membrane"/>
    <property type="evidence" value="ECO:0007669"/>
    <property type="project" value="TreeGrafter"/>
</dbReference>
<dbReference type="AlphaFoldDB" id="A0A8C3X6Z3"/>
<dbReference type="Gene3D" id="1.10.1450.10">
    <property type="entry name" value="Tetraspanin"/>
    <property type="match status" value="1"/>
</dbReference>
<dbReference type="SUPFAM" id="SSF48652">
    <property type="entry name" value="Tetraspanin"/>
    <property type="match status" value="1"/>
</dbReference>
<gene>
    <name evidence="7" type="primary">TSPAN16</name>
</gene>
<keyword evidence="5 6" id="KW-0472">Membrane</keyword>
<reference evidence="7" key="1">
    <citation type="submission" date="2025-08" db="UniProtKB">
        <authorList>
            <consortium name="Ensembl"/>
        </authorList>
    </citation>
    <scope>IDENTIFICATION</scope>
</reference>
<comment type="subcellular location">
    <subcellularLocation>
        <location evidence="1 6">Membrane</location>
        <topology evidence="1 6">Multi-pass membrane protein</topology>
    </subcellularLocation>
</comment>
<keyword evidence="3 6" id="KW-0812">Transmembrane</keyword>
<dbReference type="FunFam" id="1.10.1450.10:FF:000027">
    <property type="entry name" value="Tetraspanin"/>
    <property type="match status" value="1"/>
</dbReference>
<dbReference type="PIRSF" id="PIRSF002419">
    <property type="entry name" value="Tetraspanin"/>
    <property type="match status" value="1"/>
</dbReference>